<evidence type="ECO:0000256" key="4">
    <source>
        <dbReference type="ARBA" id="ARBA00022982"/>
    </source>
</evidence>
<dbReference type="InterPro" id="IPR036909">
    <property type="entry name" value="Cyt_c-like_dom_sf"/>
</dbReference>
<reference evidence="10" key="1">
    <citation type="journal article" date="2019" name="Int. J. Syst. Evol. Microbiol.">
        <title>The Global Catalogue of Microorganisms (GCM) 10K type strain sequencing project: providing services to taxonomists for standard genome sequencing and annotation.</title>
        <authorList>
            <consortium name="The Broad Institute Genomics Platform"/>
            <consortium name="The Broad Institute Genome Sequencing Center for Infectious Disease"/>
            <person name="Wu L."/>
            <person name="Ma J."/>
        </authorList>
    </citation>
    <scope>NUCLEOTIDE SEQUENCE [LARGE SCALE GENOMIC DNA]</scope>
    <source>
        <strain evidence="10">CGMCC 4.7283</strain>
    </source>
</reference>
<evidence type="ECO:0000256" key="7">
    <source>
        <dbReference type="SAM" id="SignalP"/>
    </source>
</evidence>
<dbReference type="Proteomes" id="UP001595973">
    <property type="component" value="Unassembled WGS sequence"/>
</dbReference>
<evidence type="ECO:0000259" key="8">
    <source>
        <dbReference type="PROSITE" id="PS51007"/>
    </source>
</evidence>
<protein>
    <submittedName>
        <fullName evidence="9">C-type cytochrome</fullName>
    </submittedName>
</protein>
<dbReference type="Pfam" id="PF13442">
    <property type="entry name" value="Cytochrome_CBB3"/>
    <property type="match status" value="1"/>
</dbReference>
<dbReference type="SUPFAM" id="SSF46626">
    <property type="entry name" value="Cytochrome c"/>
    <property type="match status" value="3"/>
</dbReference>
<proteinExistence type="predicted"/>
<evidence type="ECO:0000313" key="10">
    <source>
        <dbReference type="Proteomes" id="UP001595973"/>
    </source>
</evidence>
<feature type="domain" description="Cytochrome c" evidence="8">
    <location>
        <begin position="239"/>
        <end position="321"/>
    </location>
</feature>
<dbReference type="EMBL" id="JBHSGI010000024">
    <property type="protein sequence ID" value="MFC4670470.1"/>
    <property type="molecule type" value="Genomic_DNA"/>
</dbReference>
<feature type="signal peptide" evidence="7">
    <location>
        <begin position="1"/>
        <end position="22"/>
    </location>
</feature>
<name>A0ABV9KJY7_9RHOB</name>
<keyword evidence="5 6" id="KW-0408">Iron</keyword>
<organism evidence="9 10">
    <name type="scientific">Seohaeicola nanhaiensis</name>
    <dbReference type="NCBI Taxonomy" id="1387282"/>
    <lineage>
        <taxon>Bacteria</taxon>
        <taxon>Pseudomonadati</taxon>
        <taxon>Pseudomonadota</taxon>
        <taxon>Alphaproteobacteria</taxon>
        <taxon>Rhodobacterales</taxon>
        <taxon>Roseobacteraceae</taxon>
        <taxon>Seohaeicola</taxon>
    </lineage>
</organism>
<dbReference type="PANTHER" id="PTHR33751">
    <property type="entry name" value="CBB3-TYPE CYTOCHROME C OXIDASE SUBUNIT FIXP"/>
    <property type="match status" value="1"/>
</dbReference>
<evidence type="ECO:0000256" key="6">
    <source>
        <dbReference type="PROSITE-ProRule" id="PRU00433"/>
    </source>
</evidence>
<evidence type="ECO:0000256" key="3">
    <source>
        <dbReference type="ARBA" id="ARBA00022723"/>
    </source>
</evidence>
<dbReference type="Gene3D" id="1.10.760.10">
    <property type="entry name" value="Cytochrome c-like domain"/>
    <property type="match status" value="3"/>
</dbReference>
<feature type="domain" description="Cytochrome c" evidence="8">
    <location>
        <begin position="55"/>
        <end position="141"/>
    </location>
</feature>
<evidence type="ECO:0000256" key="5">
    <source>
        <dbReference type="ARBA" id="ARBA00023004"/>
    </source>
</evidence>
<dbReference type="PANTHER" id="PTHR33751:SF9">
    <property type="entry name" value="CYTOCHROME C4"/>
    <property type="match status" value="1"/>
</dbReference>
<evidence type="ECO:0000313" key="9">
    <source>
        <dbReference type="EMBL" id="MFC4670470.1"/>
    </source>
</evidence>
<feature type="chain" id="PRO_5045731382" evidence="7">
    <location>
        <begin position="23"/>
        <end position="321"/>
    </location>
</feature>
<dbReference type="RefSeq" id="WP_380719494.1">
    <property type="nucleotide sequence ID" value="NZ_JBHSGI010000024.1"/>
</dbReference>
<dbReference type="Pfam" id="PF00034">
    <property type="entry name" value="Cytochrom_C"/>
    <property type="match status" value="1"/>
</dbReference>
<evidence type="ECO:0000256" key="1">
    <source>
        <dbReference type="ARBA" id="ARBA00022448"/>
    </source>
</evidence>
<keyword evidence="3 6" id="KW-0479">Metal-binding</keyword>
<dbReference type="InterPro" id="IPR009056">
    <property type="entry name" value="Cyt_c-like_dom"/>
</dbReference>
<accession>A0ABV9KJY7</accession>
<sequence>MTRGLAIALALCAGLFAAVALATSLAPPVRLFDTLHGWVRGHDMPDHVDGPEDPGALRRAAVHYDLVCATCHASPADPRRGEDLALKPPAPRLHDRIADWPASLLFETVKNGIAGSAMPAWAAPHRDDEIWAMVAFLRRLPSLDAAAYAELAATRTLAGDEAAPACLRCHQPDLDAAPKLSIQTPTYLSDALRAYRGGARKSGYMQSVAVRLSDANIERLAQRFGEAEPVQLDPEGAPDLAASGHPGRKAGACVGCHSGAANPAFPRLAGQHEDYLATQLRLFTQAPENRGGGPYIELMRHAAGRLTEDQVAKLAAWFSTR</sequence>
<gene>
    <name evidence="9" type="ORF">ACFO5X_18040</name>
</gene>
<dbReference type="PROSITE" id="PS51007">
    <property type="entry name" value="CYTC"/>
    <property type="match status" value="3"/>
</dbReference>
<keyword evidence="2 6" id="KW-0349">Heme</keyword>
<evidence type="ECO:0000256" key="2">
    <source>
        <dbReference type="ARBA" id="ARBA00022617"/>
    </source>
</evidence>
<keyword evidence="7" id="KW-0732">Signal</keyword>
<comment type="caution">
    <text evidence="9">The sequence shown here is derived from an EMBL/GenBank/DDBJ whole genome shotgun (WGS) entry which is preliminary data.</text>
</comment>
<keyword evidence="1" id="KW-0813">Transport</keyword>
<dbReference type="InterPro" id="IPR050597">
    <property type="entry name" value="Cytochrome_c_Oxidase_Subunit"/>
</dbReference>
<feature type="domain" description="Cytochrome c" evidence="8">
    <location>
        <begin position="154"/>
        <end position="228"/>
    </location>
</feature>
<keyword evidence="4" id="KW-0249">Electron transport</keyword>
<keyword evidence="10" id="KW-1185">Reference proteome</keyword>